<dbReference type="SMART" id="SM00108">
    <property type="entry name" value="B_lectin"/>
    <property type="match status" value="1"/>
</dbReference>
<dbReference type="STRING" id="63057.A0A2P5B3V3"/>
<accession>A0A2P5B3V3</accession>
<dbReference type="GO" id="GO:0030246">
    <property type="term" value="F:carbohydrate binding"/>
    <property type="evidence" value="ECO:0007669"/>
    <property type="project" value="UniProtKB-KW"/>
</dbReference>
<evidence type="ECO:0000256" key="16">
    <source>
        <dbReference type="ARBA" id="ARBA00047899"/>
    </source>
</evidence>
<evidence type="ECO:0000256" key="1">
    <source>
        <dbReference type="ARBA" id="ARBA00004479"/>
    </source>
</evidence>
<comment type="similarity">
    <text evidence="18">Belongs to the protein kinase superfamily. Ser/Thr protein kinase family.</text>
</comment>
<feature type="signal peptide" evidence="21">
    <location>
        <begin position="1"/>
        <end position="21"/>
    </location>
</feature>
<dbReference type="AlphaFoldDB" id="A0A2P5B3V3"/>
<keyword evidence="15" id="KW-0325">Glycoprotein</keyword>
<evidence type="ECO:0000256" key="8">
    <source>
        <dbReference type="ARBA" id="ARBA00022741"/>
    </source>
</evidence>
<dbReference type="CDD" id="cd01098">
    <property type="entry name" value="PAN_AP_plant"/>
    <property type="match status" value="1"/>
</dbReference>
<dbReference type="GO" id="GO:0106310">
    <property type="term" value="F:protein serine kinase activity"/>
    <property type="evidence" value="ECO:0007669"/>
    <property type="project" value="RHEA"/>
</dbReference>
<evidence type="ECO:0000256" key="14">
    <source>
        <dbReference type="ARBA" id="ARBA00023170"/>
    </source>
</evidence>
<protein>
    <recommendedName>
        <fullName evidence="18">Receptor-like serine/threonine-protein kinase</fullName>
        <ecNumber evidence="18">2.7.11.1</ecNumber>
    </recommendedName>
</protein>
<feature type="binding site" evidence="19">
    <location>
        <position position="573"/>
    </location>
    <ligand>
        <name>ATP</name>
        <dbReference type="ChEBI" id="CHEBI:30616"/>
    </ligand>
</feature>
<name>A0A2P5B3V3_TREOI</name>
<evidence type="ECO:0000256" key="18">
    <source>
        <dbReference type="PIRNR" id="PIRNR000641"/>
    </source>
</evidence>
<keyword evidence="7" id="KW-0430">Lectin</keyword>
<feature type="chain" id="PRO_5015119213" description="Receptor-like serine/threonine-protein kinase" evidence="21">
    <location>
        <begin position="22"/>
        <end position="830"/>
    </location>
</feature>
<keyword evidence="11 20" id="KW-1133">Transmembrane helix</keyword>
<feature type="domain" description="Bulb-type lectin" evidence="23">
    <location>
        <begin position="39"/>
        <end position="161"/>
    </location>
</feature>
<dbReference type="CDD" id="cd14066">
    <property type="entry name" value="STKc_IRAK"/>
    <property type="match status" value="1"/>
</dbReference>
<reference evidence="26" key="1">
    <citation type="submission" date="2016-06" db="EMBL/GenBank/DDBJ databases">
        <title>Parallel loss of symbiosis genes in relatives of nitrogen-fixing non-legume Parasponia.</title>
        <authorList>
            <person name="Van Velzen R."/>
            <person name="Holmer R."/>
            <person name="Bu F."/>
            <person name="Rutten L."/>
            <person name="Van Zeijl A."/>
            <person name="Liu W."/>
            <person name="Santuari L."/>
            <person name="Cao Q."/>
            <person name="Sharma T."/>
            <person name="Shen D."/>
            <person name="Roswanjaya Y."/>
            <person name="Wardhani T."/>
            <person name="Kalhor M.S."/>
            <person name="Jansen J."/>
            <person name="Van den Hoogen J."/>
            <person name="Gungor B."/>
            <person name="Hartog M."/>
            <person name="Hontelez J."/>
            <person name="Verver J."/>
            <person name="Yang W.-C."/>
            <person name="Schijlen E."/>
            <person name="Repin R."/>
            <person name="Schilthuizen M."/>
            <person name="Schranz E."/>
            <person name="Heidstra R."/>
            <person name="Miyata K."/>
            <person name="Fedorova E."/>
            <person name="Kohlen W."/>
            <person name="Bisseling T."/>
            <person name="Smit S."/>
            <person name="Geurts R."/>
        </authorList>
    </citation>
    <scope>NUCLEOTIDE SEQUENCE [LARGE SCALE GENOMIC DNA]</scope>
    <source>
        <strain evidence="26">cv. RG33-2</strain>
    </source>
</reference>
<evidence type="ECO:0000259" key="22">
    <source>
        <dbReference type="PROSITE" id="PS50011"/>
    </source>
</evidence>
<dbReference type="InterPro" id="IPR008271">
    <property type="entry name" value="Ser/Thr_kinase_AS"/>
</dbReference>
<dbReference type="Proteomes" id="UP000237000">
    <property type="component" value="Unassembled WGS sequence"/>
</dbReference>
<sequence length="830" mass="93535">MAFITIVIFLVFPVLIFHGEAILTRHYETKNYPSESTSQIRLGSSLSPLAHSSWRSQSGLFEFGFYEQDGSGFAIGIWLAGGLGNDRSKTVVWTANRDDPPVTHNAKLVFTFQGKLLLRTEKGEDKLIANTTRTAFSASMHDSGDFVLYDEKSNVVWRSFEHPTDTILQGQILPTGGQLFSSVSETDHSTGRFRLKMQDDGNLVLYPANTEGGNLDAYWSSDTYLPNGGKLYFYLNSTGLLSIKNTSNSEIVRVLNAKKSLVNVNGSKITIIYRATLDANGILRLYSHVVHDENGKLLRSDSVVWTALDNPCEVKGFCGFNSYCTLYDAVPDCICLPGTEFVDPNHRTFGCLRNYFRLGCRGGKENVSFYNITEMENIHWGDTPYMETQTTMEECRKSCLEDCNCAAAIFEQDKYGTSGNNYCRKQKLPLRYVRRYFGEPTTAFFKVGKRRNKTRNNETDSTALEPPKLVVTTKKALMQILGLALGFIILSCVALAISGFYIVKIRVLRYKKLRDDGTLGMSTTNDQELTLRVFSYNDLKRATNGFKEELGKGSFGAVYRGALNKGRKLVAVKRLEKLVEEGEKEFRAEMRAIGRANHKNLVRLLGYCAEGSKRLLVYEYMSNGSLADLLFTNNARTHLDWNERMRIAIDVARGILYLHEECKAPIIHCDIKPQNILMDDFWTAKISDFGLAKFLMPDQTRTFTGIRGTRGYLAPEWHRNTPISVKADVYSYGIVLLEVVCCRKNLEINVTNPEEMVLSNWFYKCFSARELNKLVVGEEEDKKTLENTVKVGLWCIQDEPALRPSMKSVVLMLEGITDVSIPPCPTSSTI</sequence>
<dbReference type="PROSITE" id="PS50948">
    <property type="entry name" value="PAN"/>
    <property type="match status" value="1"/>
</dbReference>
<evidence type="ECO:0000259" key="23">
    <source>
        <dbReference type="PROSITE" id="PS50927"/>
    </source>
</evidence>
<keyword evidence="10 18" id="KW-0067">ATP-binding</keyword>
<keyword evidence="26" id="KW-1185">Reference proteome</keyword>
<evidence type="ECO:0000256" key="20">
    <source>
        <dbReference type="SAM" id="Phobius"/>
    </source>
</evidence>
<evidence type="ECO:0000256" key="12">
    <source>
        <dbReference type="ARBA" id="ARBA00023136"/>
    </source>
</evidence>
<dbReference type="PANTHER" id="PTHR47976:SF27">
    <property type="entry name" value="RECEPTOR-LIKE SERINE_THREONINE-PROTEIN KINASE"/>
    <property type="match status" value="1"/>
</dbReference>
<organism evidence="25 26">
    <name type="scientific">Trema orientale</name>
    <name type="common">Charcoal tree</name>
    <name type="synonym">Celtis orientalis</name>
    <dbReference type="NCBI Taxonomy" id="63057"/>
    <lineage>
        <taxon>Eukaryota</taxon>
        <taxon>Viridiplantae</taxon>
        <taxon>Streptophyta</taxon>
        <taxon>Embryophyta</taxon>
        <taxon>Tracheophyta</taxon>
        <taxon>Spermatophyta</taxon>
        <taxon>Magnoliopsida</taxon>
        <taxon>eudicotyledons</taxon>
        <taxon>Gunneridae</taxon>
        <taxon>Pentapetalae</taxon>
        <taxon>rosids</taxon>
        <taxon>fabids</taxon>
        <taxon>Rosales</taxon>
        <taxon>Cannabaceae</taxon>
        <taxon>Trema</taxon>
    </lineage>
</organism>
<keyword evidence="9 18" id="KW-0418">Kinase</keyword>
<dbReference type="EC" id="2.7.11.1" evidence="18"/>
<evidence type="ECO:0000256" key="10">
    <source>
        <dbReference type="ARBA" id="ARBA00022840"/>
    </source>
</evidence>
<gene>
    <name evidence="25" type="ORF">TorRG33x02_333680</name>
</gene>
<dbReference type="InterPro" id="IPR051343">
    <property type="entry name" value="G-type_lectin_kinases/EP1-like"/>
</dbReference>
<dbReference type="GO" id="GO:0016020">
    <property type="term" value="C:membrane"/>
    <property type="evidence" value="ECO:0007669"/>
    <property type="project" value="UniProtKB-SubCell"/>
</dbReference>
<dbReference type="PROSITE" id="PS50927">
    <property type="entry name" value="BULB_LECTIN"/>
    <property type="match status" value="1"/>
</dbReference>
<dbReference type="InParanoid" id="A0A2P5B3V3"/>
<dbReference type="PIRSF" id="PIRSF000641">
    <property type="entry name" value="SRK"/>
    <property type="match status" value="1"/>
</dbReference>
<keyword evidence="3" id="KW-0245">EGF-like domain</keyword>
<dbReference type="GO" id="GO:0005524">
    <property type="term" value="F:ATP binding"/>
    <property type="evidence" value="ECO:0007669"/>
    <property type="project" value="UniProtKB-UniRule"/>
</dbReference>
<keyword evidence="8 18" id="KW-0547">Nucleotide-binding</keyword>
<dbReference type="InterPro" id="IPR001480">
    <property type="entry name" value="Bulb-type_lectin_dom"/>
</dbReference>
<comment type="catalytic activity">
    <reaction evidence="17 18">
        <text>L-seryl-[protein] + ATP = O-phospho-L-seryl-[protein] + ADP + H(+)</text>
        <dbReference type="Rhea" id="RHEA:17989"/>
        <dbReference type="Rhea" id="RHEA-COMP:9863"/>
        <dbReference type="Rhea" id="RHEA-COMP:11604"/>
        <dbReference type="ChEBI" id="CHEBI:15378"/>
        <dbReference type="ChEBI" id="CHEBI:29999"/>
        <dbReference type="ChEBI" id="CHEBI:30616"/>
        <dbReference type="ChEBI" id="CHEBI:83421"/>
        <dbReference type="ChEBI" id="CHEBI:456216"/>
        <dbReference type="EC" id="2.7.11.1"/>
    </reaction>
</comment>
<dbReference type="FunFam" id="1.10.510.10:FF:000237">
    <property type="entry name" value="G-type lectin S-receptor-like serine/threonine-protein kinase"/>
    <property type="match status" value="1"/>
</dbReference>
<dbReference type="InterPro" id="IPR036426">
    <property type="entry name" value="Bulb-type_lectin_dom_sf"/>
</dbReference>
<evidence type="ECO:0000256" key="5">
    <source>
        <dbReference type="ARBA" id="ARBA00022692"/>
    </source>
</evidence>
<evidence type="ECO:0000259" key="24">
    <source>
        <dbReference type="PROSITE" id="PS50948"/>
    </source>
</evidence>
<keyword evidence="2 18" id="KW-0723">Serine/threonine-protein kinase</keyword>
<keyword evidence="6 21" id="KW-0732">Signal</keyword>
<evidence type="ECO:0000256" key="13">
    <source>
        <dbReference type="ARBA" id="ARBA00023157"/>
    </source>
</evidence>
<dbReference type="SUPFAM" id="SSF56112">
    <property type="entry name" value="Protein kinase-like (PK-like)"/>
    <property type="match status" value="1"/>
</dbReference>
<dbReference type="PANTHER" id="PTHR47976">
    <property type="entry name" value="G-TYPE LECTIN S-RECEPTOR-LIKE SERINE/THREONINE-PROTEIN KINASE SD2-5"/>
    <property type="match status" value="1"/>
</dbReference>
<dbReference type="OrthoDB" id="1668230at2759"/>
<evidence type="ECO:0000256" key="21">
    <source>
        <dbReference type="SAM" id="SignalP"/>
    </source>
</evidence>
<dbReference type="Gene3D" id="1.10.510.10">
    <property type="entry name" value="Transferase(Phosphotransferase) domain 1"/>
    <property type="match status" value="1"/>
</dbReference>
<keyword evidence="13" id="KW-1015">Disulfide bond</keyword>
<comment type="caution">
    <text evidence="25">The sequence shown here is derived from an EMBL/GenBank/DDBJ whole genome shotgun (WGS) entry which is preliminary data.</text>
</comment>
<dbReference type="Gene3D" id="3.30.200.20">
    <property type="entry name" value="Phosphorylase Kinase, domain 1"/>
    <property type="match status" value="1"/>
</dbReference>
<dbReference type="FunFam" id="3.30.200.20:FF:000059">
    <property type="entry name" value="S-receptor-like serine/threonine-protein kinase"/>
    <property type="match status" value="1"/>
</dbReference>
<evidence type="ECO:0000256" key="17">
    <source>
        <dbReference type="ARBA" id="ARBA00048679"/>
    </source>
</evidence>
<comment type="subcellular location">
    <subcellularLocation>
        <location evidence="1">Membrane</location>
        <topology evidence="1">Single-pass type I membrane protein</topology>
    </subcellularLocation>
</comment>
<dbReference type="SUPFAM" id="SSF51110">
    <property type="entry name" value="alpha-D-mannose-specific plant lectins"/>
    <property type="match status" value="2"/>
</dbReference>
<feature type="transmembrane region" description="Helical" evidence="20">
    <location>
        <begin position="476"/>
        <end position="503"/>
    </location>
</feature>
<dbReference type="FunFam" id="2.90.10.30:FF:000001">
    <property type="entry name" value="Serine/threonine-protein kinase"/>
    <property type="match status" value="1"/>
</dbReference>
<feature type="domain" description="Protein kinase" evidence="22">
    <location>
        <begin position="544"/>
        <end position="816"/>
    </location>
</feature>
<evidence type="ECO:0000313" key="26">
    <source>
        <dbReference type="Proteomes" id="UP000237000"/>
    </source>
</evidence>
<evidence type="ECO:0000313" key="25">
    <source>
        <dbReference type="EMBL" id="PON43474.1"/>
    </source>
</evidence>
<evidence type="ECO:0000256" key="7">
    <source>
        <dbReference type="ARBA" id="ARBA00022734"/>
    </source>
</evidence>
<evidence type="ECO:0000256" key="6">
    <source>
        <dbReference type="ARBA" id="ARBA00022729"/>
    </source>
</evidence>
<evidence type="ECO:0000256" key="3">
    <source>
        <dbReference type="ARBA" id="ARBA00022536"/>
    </source>
</evidence>
<dbReference type="Pfam" id="PF01453">
    <property type="entry name" value="B_lectin"/>
    <property type="match status" value="1"/>
</dbReference>
<dbReference type="InterPro" id="IPR003609">
    <property type="entry name" value="Pan_app"/>
</dbReference>
<evidence type="ECO:0000256" key="19">
    <source>
        <dbReference type="PROSITE-ProRule" id="PRU10141"/>
    </source>
</evidence>
<feature type="domain" description="Apple" evidence="24">
    <location>
        <begin position="360"/>
        <end position="449"/>
    </location>
</feature>
<dbReference type="Gene3D" id="2.90.10.10">
    <property type="entry name" value="Bulb-type lectin domain"/>
    <property type="match status" value="2"/>
</dbReference>
<proteinExistence type="inferred from homology"/>
<dbReference type="PROSITE" id="PS00108">
    <property type="entry name" value="PROTEIN_KINASE_ST"/>
    <property type="match status" value="1"/>
</dbReference>
<evidence type="ECO:0000256" key="2">
    <source>
        <dbReference type="ARBA" id="ARBA00022527"/>
    </source>
</evidence>
<dbReference type="InterPro" id="IPR011009">
    <property type="entry name" value="Kinase-like_dom_sf"/>
</dbReference>
<keyword evidence="12 20" id="KW-0472">Membrane</keyword>
<dbReference type="InterPro" id="IPR000719">
    <property type="entry name" value="Prot_kinase_dom"/>
</dbReference>
<evidence type="ECO:0000256" key="4">
    <source>
        <dbReference type="ARBA" id="ARBA00022679"/>
    </source>
</evidence>
<keyword evidence="14 25" id="KW-0675">Receptor</keyword>
<dbReference type="PROSITE" id="PS00107">
    <property type="entry name" value="PROTEIN_KINASE_ATP"/>
    <property type="match status" value="1"/>
</dbReference>
<dbReference type="Pfam" id="PF00069">
    <property type="entry name" value="Pkinase"/>
    <property type="match status" value="1"/>
</dbReference>
<dbReference type="EMBL" id="JXTC01000614">
    <property type="protein sequence ID" value="PON43474.1"/>
    <property type="molecule type" value="Genomic_DNA"/>
</dbReference>
<dbReference type="InterPro" id="IPR017441">
    <property type="entry name" value="Protein_kinase_ATP_BS"/>
</dbReference>
<dbReference type="InterPro" id="IPR024171">
    <property type="entry name" value="SRK-like_kinase"/>
</dbReference>
<evidence type="ECO:0000256" key="15">
    <source>
        <dbReference type="ARBA" id="ARBA00023180"/>
    </source>
</evidence>
<evidence type="ECO:0000256" key="9">
    <source>
        <dbReference type="ARBA" id="ARBA00022777"/>
    </source>
</evidence>
<keyword evidence="4 18" id="KW-0808">Transferase</keyword>
<dbReference type="FunFam" id="2.90.10.10:FF:000026">
    <property type="entry name" value="Serine/threonine-protein kinase"/>
    <property type="match status" value="1"/>
</dbReference>
<dbReference type="Pfam" id="PF08276">
    <property type="entry name" value="PAN_2"/>
    <property type="match status" value="1"/>
</dbReference>
<evidence type="ECO:0000256" key="11">
    <source>
        <dbReference type="ARBA" id="ARBA00022989"/>
    </source>
</evidence>
<keyword evidence="5 20" id="KW-0812">Transmembrane</keyword>
<comment type="catalytic activity">
    <reaction evidence="16 18">
        <text>L-threonyl-[protein] + ATP = O-phospho-L-threonyl-[protein] + ADP + H(+)</text>
        <dbReference type="Rhea" id="RHEA:46608"/>
        <dbReference type="Rhea" id="RHEA-COMP:11060"/>
        <dbReference type="Rhea" id="RHEA-COMP:11605"/>
        <dbReference type="ChEBI" id="CHEBI:15378"/>
        <dbReference type="ChEBI" id="CHEBI:30013"/>
        <dbReference type="ChEBI" id="CHEBI:30616"/>
        <dbReference type="ChEBI" id="CHEBI:61977"/>
        <dbReference type="ChEBI" id="CHEBI:456216"/>
        <dbReference type="EC" id="2.7.11.1"/>
    </reaction>
</comment>
<dbReference type="GO" id="GO:0004674">
    <property type="term" value="F:protein serine/threonine kinase activity"/>
    <property type="evidence" value="ECO:0007669"/>
    <property type="project" value="UniProtKB-KW"/>
</dbReference>
<dbReference type="SMART" id="SM00220">
    <property type="entry name" value="S_TKc"/>
    <property type="match status" value="1"/>
</dbReference>
<dbReference type="PROSITE" id="PS50011">
    <property type="entry name" value="PROTEIN_KINASE_DOM"/>
    <property type="match status" value="1"/>
</dbReference>